<name>A0A7J0F955_9ERIC</name>
<dbReference type="AlphaFoldDB" id="A0A7J0F955"/>
<evidence type="ECO:0000313" key="2">
    <source>
        <dbReference type="EMBL" id="GFY94729.1"/>
    </source>
</evidence>
<organism evidence="2 3">
    <name type="scientific">Actinidia rufa</name>
    <dbReference type="NCBI Taxonomy" id="165716"/>
    <lineage>
        <taxon>Eukaryota</taxon>
        <taxon>Viridiplantae</taxon>
        <taxon>Streptophyta</taxon>
        <taxon>Embryophyta</taxon>
        <taxon>Tracheophyta</taxon>
        <taxon>Spermatophyta</taxon>
        <taxon>Magnoliopsida</taxon>
        <taxon>eudicotyledons</taxon>
        <taxon>Gunneridae</taxon>
        <taxon>Pentapetalae</taxon>
        <taxon>asterids</taxon>
        <taxon>Ericales</taxon>
        <taxon>Actinidiaceae</taxon>
        <taxon>Actinidia</taxon>
    </lineage>
</organism>
<protein>
    <submittedName>
        <fullName evidence="2">Uncharacterized protein</fullName>
    </submittedName>
</protein>
<dbReference type="EMBL" id="BJWL01000010">
    <property type="protein sequence ID" value="GFY94729.1"/>
    <property type="molecule type" value="Genomic_DNA"/>
</dbReference>
<comment type="caution">
    <text evidence="2">The sequence shown here is derived from an EMBL/GenBank/DDBJ whole genome shotgun (WGS) entry which is preliminary data.</text>
</comment>
<evidence type="ECO:0000313" key="3">
    <source>
        <dbReference type="Proteomes" id="UP000585474"/>
    </source>
</evidence>
<accession>A0A7J0F955</accession>
<feature type="region of interest" description="Disordered" evidence="1">
    <location>
        <begin position="1"/>
        <end position="35"/>
    </location>
</feature>
<dbReference type="Proteomes" id="UP000585474">
    <property type="component" value="Unassembled WGS sequence"/>
</dbReference>
<evidence type="ECO:0000256" key="1">
    <source>
        <dbReference type="SAM" id="MobiDB-lite"/>
    </source>
</evidence>
<reference evidence="2 3" key="1">
    <citation type="submission" date="2019-07" db="EMBL/GenBank/DDBJ databases">
        <title>De Novo Assembly of kiwifruit Actinidia rufa.</title>
        <authorList>
            <person name="Sugita-Konishi S."/>
            <person name="Sato K."/>
            <person name="Mori E."/>
            <person name="Abe Y."/>
            <person name="Kisaki G."/>
            <person name="Hamano K."/>
            <person name="Suezawa K."/>
            <person name="Otani M."/>
            <person name="Fukuda T."/>
            <person name="Manabe T."/>
            <person name="Gomi K."/>
            <person name="Tabuchi M."/>
            <person name="Akimitsu K."/>
            <person name="Kataoka I."/>
        </authorList>
    </citation>
    <scope>NUCLEOTIDE SEQUENCE [LARGE SCALE GENOMIC DNA]</scope>
    <source>
        <strain evidence="3">cv. Fuchu</strain>
    </source>
</reference>
<sequence>MGRDRDLSRSPSYRRRYSRDRPPGIAGEAEEREADPRIRGETQLLSLPCLLILALENRVSLSLVELSSSSSGYILLLIYAFFP</sequence>
<keyword evidence="3" id="KW-1185">Reference proteome</keyword>
<proteinExistence type="predicted"/>
<gene>
    <name evidence="2" type="ORF">Acr_10g0001140</name>
</gene>